<dbReference type="InterPro" id="IPR006626">
    <property type="entry name" value="PbH1"/>
</dbReference>
<feature type="region of interest" description="Disordered" evidence="2">
    <location>
        <begin position="632"/>
        <end position="662"/>
    </location>
</feature>
<evidence type="ECO:0000256" key="1">
    <source>
        <dbReference type="ARBA" id="ARBA00022737"/>
    </source>
</evidence>
<dbReference type="InterPro" id="IPR039448">
    <property type="entry name" value="Beta_helix"/>
</dbReference>
<feature type="region of interest" description="Disordered" evidence="2">
    <location>
        <begin position="750"/>
        <end position="783"/>
    </location>
</feature>
<dbReference type="GO" id="GO:0006511">
    <property type="term" value="P:ubiquitin-dependent protein catabolic process"/>
    <property type="evidence" value="ECO:0007669"/>
    <property type="project" value="TreeGrafter"/>
</dbReference>
<feature type="region of interest" description="Disordered" evidence="2">
    <location>
        <begin position="568"/>
        <end position="593"/>
    </location>
</feature>
<dbReference type="PANTHER" id="PTHR22990:SF15">
    <property type="entry name" value="F-BOX ONLY PROTEIN 10"/>
    <property type="match status" value="1"/>
</dbReference>
<organism evidence="4">
    <name type="scientific">Chromera velia CCMP2878</name>
    <dbReference type="NCBI Taxonomy" id="1169474"/>
    <lineage>
        <taxon>Eukaryota</taxon>
        <taxon>Sar</taxon>
        <taxon>Alveolata</taxon>
        <taxon>Colpodellida</taxon>
        <taxon>Chromeraceae</taxon>
        <taxon>Chromera</taxon>
    </lineage>
</organism>
<reference evidence="4" key="1">
    <citation type="submission" date="2014-11" db="EMBL/GenBank/DDBJ databases">
        <authorList>
            <person name="Otto D Thomas"/>
            <person name="Naeem Raeece"/>
        </authorList>
    </citation>
    <scope>NUCLEOTIDE SEQUENCE</scope>
</reference>
<feature type="compositionally biased region" description="Low complexity" evidence="2">
    <location>
        <begin position="582"/>
        <end position="593"/>
    </location>
</feature>
<dbReference type="InterPro" id="IPR011050">
    <property type="entry name" value="Pectin_lyase_fold/virulence"/>
</dbReference>
<dbReference type="InterPro" id="IPR051550">
    <property type="entry name" value="SCF-Subunits/Alg-Epimerases"/>
</dbReference>
<evidence type="ECO:0000313" key="4">
    <source>
        <dbReference type="EMBL" id="CEM15751.1"/>
    </source>
</evidence>
<sequence length="1032" mass="110994">MAQVVISGLKGRTDLNGFVGSVVEVLENGRSKVSIDEQGQVEQVAVKPENFSPFGAVSERVSPSTFKDALSRAHPNCRLLLEAGVYEGPFSVETPLVIEGDGDGVVLTAPSANQPVITICTPVRVSLKSLSVHVGVPSASIHALSVVSGFADVENCKFSSACPMPVVLAGNPTSRLFMSNCRLEGGGAGGLLATTRARVRAEKTTISKCKAGGLEVREGAFVELIQSRIAENGRQGVLCWCEGGGVSLRGCEVTGHSQKSAILSSAGEVRVSKCRVHRNLRGVVVQDCGSLVLEDSQVSHHEGEGVLLQGGSRSKAVVRQNRCFRNGTQGVFVGYSHTGSADVRNNECSDNGSDGVFNGASMSGKVVIEENGGTGNQRAMKNPQLVLEKQKRMMEAMQKQQQMNPEQARRAELVGSKNLEKMGGAAVISAAHGDSLVDGEKILNVARSVGGFAARKCAKCGNEGGNGGLKEGADSEGEGEGGRGRERNWKEHKKECKKLADFASFGNIGKDVREHAPERDASIPVDVITQGAAEGDPTCLLKRAEMLIEARDFTRAADALQRLLGASTGSGAQRAGIRDQPPRSSSSSTAAVVSPPSEVVQCAQIYLGRMYFKGDGVEKDLSQAETLLVEAAGGPSAVDPEMEKEAKKKKKKNKKGKEGPADAFAHLGNLHIEAAISTEMEKERERRRGLAIFCWEKAKRIDKSISDRVKELPPDAIDWPKAEREALTAFFSGSACLSKLFSVFDSTDQHESNETTRDANSASASASSRGPAQGRKGAGAAAGSAAEGGDLQALLRLSELQASSKVPPTSDTQVDLDTKVARIAAMRRAVDSDVRDEMVECRRFLQALSHFVDFKRKWAGGDRRGAMDSLYESSWLDEKAATWDPLEKEEAFAEAKRMMESRDAPERQKGLFVAAMLYTGGSPLDVIPLMQRRIRESGETPRARDLELLGSLWGFLGKWKKLSEQMAKALAVDASYYMAKYCQGVACLMSDDRQKSLVLWEEFLSEAPRDCRKRVDALYKSGSVPHWHDAEE</sequence>
<feature type="domain" description="Right handed beta helix" evidence="3">
    <location>
        <begin position="171"/>
        <end position="313"/>
    </location>
</feature>
<dbReference type="Gene3D" id="1.25.40.10">
    <property type="entry name" value="Tetratricopeptide repeat domain"/>
    <property type="match status" value="1"/>
</dbReference>
<name>A0A0G4FNG4_9ALVE</name>
<proteinExistence type="predicted"/>
<dbReference type="Gene3D" id="2.160.20.10">
    <property type="entry name" value="Single-stranded right-handed beta-helix, Pectin lyase-like"/>
    <property type="match status" value="1"/>
</dbReference>
<feature type="region of interest" description="Disordered" evidence="2">
    <location>
        <begin position="463"/>
        <end position="491"/>
    </location>
</feature>
<gene>
    <name evidence="4" type="ORF">Cvel_17941</name>
</gene>
<dbReference type="AlphaFoldDB" id="A0A0G4FNG4"/>
<dbReference type="EMBL" id="CDMZ01000505">
    <property type="protein sequence ID" value="CEM15751.1"/>
    <property type="molecule type" value="Genomic_DNA"/>
</dbReference>
<dbReference type="SUPFAM" id="SSF81901">
    <property type="entry name" value="HCP-like"/>
    <property type="match status" value="1"/>
</dbReference>
<dbReference type="SMART" id="SM00710">
    <property type="entry name" value="PbH1"/>
    <property type="match status" value="5"/>
</dbReference>
<dbReference type="Pfam" id="PF13229">
    <property type="entry name" value="Beta_helix"/>
    <property type="match status" value="1"/>
</dbReference>
<protein>
    <recommendedName>
        <fullName evidence="3">Right handed beta helix domain-containing protein</fullName>
    </recommendedName>
</protein>
<feature type="compositionally biased region" description="Basic and acidic residues" evidence="2">
    <location>
        <begin position="480"/>
        <end position="491"/>
    </location>
</feature>
<accession>A0A0G4FNG4</accession>
<dbReference type="PANTHER" id="PTHR22990">
    <property type="entry name" value="F-BOX ONLY PROTEIN"/>
    <property type="match status" value="1"/>
</dbReference>
<dbReference type="SUPFAM" id="SSF51126">
    <property type="entry name" value="Pectin lyase-like"/>
    <property type="match status" value="1"/>
</dbReference>
<keyword evidence="1" id="KW-0677">Repeat</keyword>
<dbReference type="InterPro" id="IPR011990">
    <property type="entry name" value="TPR-like_helical_dom_sf"/>
</dbReference>
<evidence type="ECO:0000256" key="2">
    <source>
        <dbReference type="SAM" id="MobiDB-lite"/>
    </source>
</evidence>
<feature type="compositionally biased region" description="Low complexity" evidence="2">
    <location>
        <begin position="761"/>
        <end position="783"/>
    </location>
</feature>
<dbReference type="InterPro" id="IPR012334">
    <property type="entry name" value="Pectin_lyas_fold"/>
</dbReference>
<evidence type="ECO:0000259" key="3">
    <source>
        <dbReference type="Pfam" id="PF13229"/>
    </source>
</evidence>
<dbReference type="VEuPathDB" id="CryptoDB:Cvel_17941"/>